<keyword evidence="4" id="KW-0735">Signal-anchor</keyword>
<organism evidence="8 9">
    <name type="scientific">Helobdella robusta</name>
    <name type="common">Californian leech</name>
    <dbReference type="NCBI Taxonomy" id="6412"/>
    <lineage>
        <taxon>Eukaryota</taxon>
        <taxon>Metazoa</taxon>
        <taxon>Spiralia</taxon>
        <taxon>Lophotrochozoa</taxon>
        <taxon>Annelida</taxon>
        <taxon>Clitellata</taxon>
        <taxon>Hirudinea</taxon>
        <taxon>Rhynchobdellida</taxon>
        <taxon>Glossiphoniidae</taxon>
        <taxon>Helobdella</taxon>
    </lineage>
</organism>
<dbReference type="EnsemblMetazoa" id="HelroT164315">
    <property type="protein sequence ID" value="HelroP164315"/>
    <property type="gene ID" value="HelroG164315"/>
</dbReference>
<dbReference type="PANTHER" id="PTHR23033">
    <property type="entry name" value="BETA1,3-GALACTOSYLTRANSFERASE"/>
    <property type="match status" value="1"/>
</dbReference>
<keyword evidence="5" id="KW-1133">Transmembrane helix</keyword>
<reference evidence="8" key="3">
    <citation type="submission" date="2015-06" db="UniProtKB">
        <authorList>
            <consortium name="EnsemblMetazoa"/>
        </authorList>
    </citation>
    <scope>IDENTIFICATION</scope>
</reference>
<dbReference type="InterPro" id="IPR026050">
    <property type="entry name" value="C1GALT1/C1GALT1_chp1"/>
</dbReference>
<reference evidence="9" key="1">
    <citation type="submission" date="2012-12" db="EMBL/GenBank/DDBJ databases">
        <authorList>
            <person name="Hellsten U."/>
            <person name="Grimwood J."/>
            <person name="Chapman J.A."/>
            <person name="Shapiro H."/>
            <person name="Aerts A."/>
            <person name="Otillar R.P."/>
            <person name="Terry A.Y."/>
            <person name="Boore J.L."/>
            <person name="Simakov O."/>
            <person name="Marletaz F."/>
            <person name="Cho S.-J."/>
            <person name="Edsinger-Gonzales E."/>
            <person name="Havlak P."/>
            <person name="Kuo D.-H."/>
            <person name="Larsson T."/>
            <person name="Lv J."/>
            <person name="Arendt D."/>
            <person name="Savage R."/>
            <person name="Osoegawa K."/>
            <person name="de Jong P."/>
            <person name="Lindberg D.R."/>
            <person name="Seaver E.C."/>
            <person name="Weisblat D.A."/>
            <person name="Putnam N.H."/>
            <person name="Grigoriev I.V."/>
            <person name="Rokhsar D.S."/>
        </authorList>
    </citation>
    <scope>NUCLEOTIDE SEQUENCE</scope>
</reference>
<dbReference type="OrthoDB" id="414175at2759"/>
<proteinExistence type="inferred from homology"/>
<dbReference type="HOGENOM" id="CLU_774521_0_0_1"/>
<dbReference type="GO" id="GO:0016020">
    <property type="term" value="C:membrane"/>
    <property type="evidence" value="ECO:0007669"/>
    <property type="project" value="UniProtKB-SubCell"/>
</dbReference>
<evidence type="ECO:0000256" key="3">
    <source>
        <dbReference type="ARBA" id="ARBA00022692"/>
    </source>
</evidence>
<keyword evidence="3" id="KW-0812">Transmembrane</keyword>
<comment type="subcellular location">
    <subcellularLocation>
        <location evidence="1">Membrane</location>
        <topology evidence="1">Single-pass type II membrane protein</topology>
    </subcellularLocation>
</comment>
<evidence type="ECO:0000256" key="5">
    <source>
        <dbReference type="ARBA" id="ARBA00022989"/>
    </source>
</evidence>
<dbReference type="KEGG" id="hro:HELRODRAFT_164315"/>
<dbReference type="GO" id="GO:0016263">
    <property type="term" value="F:glycoprotein-N-acetylgalactosamine 3-beta-galactosyltransferase activity"/>
    <property type="evidence" value="ECO:0000318"/>
    <property type="project" value="GO_Central"/>
</dbReference>
<reference evidence="7 9" key="2">
    <citation type="journal article" date="2013" name="Nature">
        <title>Insights into bilaterian evolution from three spiralian genomes.</title>
        <authorList>
            <person name="Simakov O."/>
            <person name="Marletaz F."/>
            <person name="Cho S.J."/>
            <person name="Edsinger-Gonzales E."/>
            <person name="Havlak P."/>
            <person name="Hellsten U."/>
            <person name="Kuo D.H."/>
            <person name="Larsson T."/>
            <person name="Lv J."/>
            <person name="Arendt D."/>
            <person name="Savage R."/>
            <person name="Osoegawa K."/>
            <person name="de Jong P."/>
            <person name="Grimwood J."/>
            <person name="Chapman J.A."/>
            <person name="Shapiro H."/>
            <person name="Aerts A."/>
            <person name="Otillar R.P."/>
            <person name="Terry A.Y."/>
            <person name="Boore J.L."/>
            <person name="Grigoriev I.V."/>
            <person name="Lindberg D.R."/>
            <person name="Seaver E.C."/>
            <person name="Weisblat D.A."/>
            <person name="Putnam N.H."/>
            <person name="Rokhsar D.S."/>
        </authorList>
    </citation>
    <scope>NUCLEOTIDE SEQUENCE</scope>
</reference>
<dbReference type="InParanoid" id="T1EV92"/>
<evidence type="ECO:0000313" key="7">
    <source>
        <dbReference type="EMBL" id="ESN94469.1"/>
    </source>
</evidence>
<dbReference type="RefSeq" id="XP_009027531.1">
    <property type="nucleotide sequence ID" value="XM_009029283.1"/>
</dbReference>
<comment type="similarity">
    <text evidence="2">Belongs to the glycosyltransferase 31 family. Beta3-Gal-T subfamily.</text>
</comment>
<dbReference type="PANTHER" id="PTHR23033:SF49">
    <property type="entry name" value="PUTATIVE-RELATED"/>
    <property type="match status" value="1"/>
</dbReference>
<sequence>MPATAWLLTKQITNLKLLTSIAFGILVHVTKIFVLDGQEEIQPLETVFRNHKNAYNKWLIKKNVQLNQDYRFYNENTISEKKFLEKEIQVACFTFLPSRQFENYINSNNESLSGRCNKMFYVGSPDSEIKLTNLSEHVKLSFVEAISWRIMRPILEIIHSASQKYGWYIFNKQNTFFITENFRYLVSVLETSKPYYLGHPVYMRGNKGSYNVLDSGIALNLKAINTLTFLLNLNKCPQNKLVSLDVGLASCLALAGVRPYDTKDDEGRHLFIYQSFNDLFSHPKYFWSRFINSEDDETKFKRFDGPDNVISLLVDDQSDIDVLNFLIYKWISYGVGVPMLKRNGTSFQTAGFSSSDGS</sequence>
<name>T1EV92_HELRO</name>
<gene>
    <name evidence="8" type="primary">20200492</name>
    <name evidence="7" type="ORF">HELRODRAFT_164315</name>
</gene>
<accession>T1EV92</accession>
<dbReference type="STRING" id="6412.T1EV92"/>
<dbReference type="CTD" id="20200492"/>
<dbReference type="Gene3D" id="3.90.550.50">
    <property type="match status" value="1"/>
</dbReference>
<dbReference type="GeneID" id="20200492"/>
<dbReference type="eggNOG" id="KOG2246">
    <property type="taxonomic scope" value="Eukaryota"/>
</dbReference>
<dbReference type="EMBL" id="AMQM01001630">
    <property type="status" value="NOT_ANNOTATED_CDS"/>
    <property type="molecule type" value="Genomic_DNA"/>
</dbReference>
<keyword evidence="9" id="KW-1185">Reference proteome</keyword>
<dbReference type="EMBL" id="KB097571">
    <property type="protein sequence ID" value="ESN94469.1"/>
    <property type="molecule type" value="Genomic_DNA"/>
</dbReference>
<evidence type="ECO:0000313" key="9">
    <source>
        <dbReference type="Proteomes" id="UP000015101"/>
    </source>
</evidence>
<evidence type="ECO:0000256" key="4">
    <source>
        <dbReference type="ARBA" id="ARBA00022968"/>
    </source>
</evidence>
<dbReference type="AlphaFoldDB" id="T1EV92"/>
<protein>
    <submittedName>
        <fullName evidence="7 8">Uncharacterized protein</fullName>
    </submittedName>
</protein>
<dbReference type="Proteomes" id="UP000015101">
    <property type="component" value="Unassembled WGS sequence"/>
</dbReference>
<evidence type="ECO:0000313" key="8">
    <source>
        <dbReference type="EnsemblMetazoa" id="HelroP164315"/>
    </source>
</evidence>
<keyword evidence="6" id="KW-0472">Membrane</keyword>
<evidence type="ECO:0000256" key="2">
    <source>
        <dbReference type="ARBA" id="ARBA00006462"/>
    </source>
</evidence>
<evidence type="ECO:0000256" key="6">
    <source>
        <dbReference type="ARBA" id="ARBA00023136"/>
    </source>
</evidence>
<evidence type="ECO:0000256" key="1">
    <source>
        <dbReference type="ARBA" id="ARBA00004606"/>
    </source>
</evidence>